<accession>A0A1E3PU40</accession>
<dbReference type="OrthoDB" id="5427454at2759"/>
<evidence type="ECO:0000313" key="1">
    <source>
        <dbReference type="EMBL" id="ODQ68808.1"/>
    </source>
</evidence>
<proteinExistence type="predicted"/>
<organism evidence="1 2">
    <name type="scientific">Lipomyces starkeyi NRRL Y-11557</name>
    <dbReference type="NCBI Taxonomy" id="675824"/>
    <lineage>
        <taxon>Eukaryota</taxon>
        <taxon>Fungi</taxon>
        <taxon>Dikarya</taxon>
        <taxon>Ascomycota</taxon>
        <taxon>Saccharomycotina</taxon>
        <taxon>Lipomycetes</taxon>
        <taxon>Lipomycetales</taxon>
        <taxon>Lipomycetaceae</taxon>
        <taxon>Lipomyces</taxon>
    </lineage>
</organism>
<protein>
    <submittedName>
        <fullName evidence="1">Uncharacterized protein</fullName>
    </submittedName>
</protein>
<dbReference type="AlphaFoldDB" id="A0A1E3PU40"/>
<keyword evidence="2" id="KW-1185">Reference proteome</keyword>
<dbReference type="EMBL" id="KV454313">
    <property type="protein sequence ID" value="ODQ68808.1"/>
    <property type="molecule type" value="Genomic_DNA"/>
</dbReference>
<dbReference type="Proteomes" id="UP000094385">
    <property type="component" value="Unassembled WGS sequence"/>
</dbReference>
<gene>
    <name evidence="1" type="ORF">LIPSTDRAFT_76735</name>
</gene>
<reference evidence="1 2" key="1">
    <citation type="journal article" date="2016" name="Proc. Natl. Acad. Sci. U.S.A.">
        <title>Comparative genomics of biotechnologically important yeasts.</title>
        <authorList>
            <person name="Riley R."/>
            <person name="Haridas S."/>
            <person name="Wolfe K.H."/>
            <person name="Lopes M.R."/>
            <person name="Hittinger C.T."/>
            <person name="Goeker M."/>
            <person name="Salamov A.A."/>
            <person name="Wisecaver J.H."/>
            <person name="Long T.M."/>
            <person name="Calvey C.H."/>
            <person name="Aerts A.L."/>
            <person name="Barry K.W."/>
            <person name="Choi C."/>
            <person name="Clum A."/>
            <person name="Coughlan A.Y."/>
            <person name="Deshpande S."/>
            <person name="Douglass A.P."/>
            <person name="Hanson S.J."/>
            <person name="Klenk H.-P."/>
            <person name="LaButti K.M."/>
            <person name="Lapidus A."/>
            <person name="Lindquist E.A."/>
            <person name="Lipzen A.M."/>
            <person name="Meier-Kolthoff J.P."/>
            <person name="Ohm R.A."/>
            <person name="Otillar R.P."/>
            <person name="Pangilinan J.L."/>
            <person name="Peng Y."/>
            <person name="Rokas A."/>
            <person name="Rosa C.A."/>
            <person name="Scheuner C."/>
            <person name="Sibirny A.A."/>
            <person name="Slot J.C."/>
            <person name="Stielow J.B."/>
            <person name="Sun H."/>
            <person name="Kurtzman C.P."/>
            <person name="Blackwell M."/>
            <person name="Grigoriev I.V."/>
            <person name="Jeffries T.W."/>
        </authorList>
    </citation>
    <scope>NUCLEOTIDE SEQUENCE [LARGE SCALE GENOMIC DNA]</scope>
    <source>
        <strain evidence="1 2">NRRL Y-11557</strain>
    </source>
</reference>
<sequence>MSVHSLDIGDIIDSIHRLVKSDAFIKANSHLTSSDICNLLQSPPVWPHSPVFSPFATTHHGYSQIKIRGVKYLLHRVAYALIDQNFDPTRDVSHTLYLGDYTTSNFNPLYLIQEDNEVNQSRKLCFLFMEQRAWNYTVGLTTPQWGPCDLYRHTYSMMAMCRQIHRHKPCTFDVHYL</sequence>
<evidence type="ECO:0000313" key="2">
    <source>
        <dbReference type="Proteomes" id="UP000094385"/>
    </source>
</evidence>
<name>A0A1E3PU40_LIPST</name>